<evidence type="ECO:0000313" key="7">
    <source>
        <dbReference type="EMBL" id="TSH88905.1"/>
    </source>
</evidence>
<dbReference type="Gene3D" id="1.10.10.10">
    <property type="entry name" value="Winged helix-like DNA-binding domain superfamily/Winged helix DNA-binding domain"/>
    <property type="match status" value="1"/>
</dbReference>
<evidence type="ECO:0000313" key="8">
    <source>
        <dbReference type="Proteomes" id="UP000318405"/>
    </source>
</evidence>
<dbReference type="PANTHER" id="PTHR30126">
    <property type="entry name" value="HTH-TYPE TRANSCRIPTIONAL REGULATOR"/>
    <property type="match status" value="1"/>
</dbReference>
<feature type="domain" description="HTH lysR-type" evidence="6">
    <location>
        <begin position="87"/>
        <end position="144"/>
    </location>
</feature>
<dbReference type="OrthoDB" id="8806341at2"/>
<comment type="similarity">
    <text evidence="1">Belongs to the LysR transcriptional regulatory family.</text>
</comment>
<dbReference type="CDD" id="cd05466">
    <property type="entry name" value="PBP2_LTTR_substrate"/>
    <property type="match status" value="1"/>
</dbReference>
<name>A0A556A7R1_9BURK</name>
<protein>
    <submittedName>
        <fullName evidence="7">LysR family transcriptional regulator</fullName>
    </submittedName>
</protein>
<dbReference type="Proteomes" id="UP000318405">
    <property type="component" value="Unassembled WGS sequence"/>
</dbReference>
<dbReference type="SUPFAM" id="SSF53850">
    <property type="entry name" value="Periplasmic binding protein-like II"/>
    <property type="match status" value="1"/>
</dbReference>
<dbReference type="SUPFAM" id="SSF46785">
    <property type="entry name" value="Winged helix' DNA-binding domain"/>
    <property type="match status" value="1"/>
</dbReference>
<dbReference type="Gene3D" id="3.40.190.10">
    <property type="entry name" value="Periplasmic binding protein-like II"/>
    <property type="match status" value="2"/>
</dbReference>
<keyword evidence="8" id="KW-1185">Reference proteome</keyword>
<organism evidence="7 8">
    <name type="scientific">Verticiella sediminum</name>
    <dbReference type="NCBI Taxonomy" id="1247510"/>
    <lineage>
        <taxon>Bacteria</taxon>
        <taxon>Pseudomonadati</taxon>
        <taxon>Pseudomonadota</taxon>
        <taxon>Betaproteobacteria</taxon>
        <taxon>Burkholderiales</taxon>
        <taxon>Alcaligenaceae</taxon>
        <taxon>Verticiella</taxon>
    </lineage>
</organism>
<keyword evidence="2" id="KW-0805">Transcription regulation</keyword>
<evidence type="ECO:0000256" key="4">
    <source>
        <dbReference type="ARBA" id="ARBA00023163"/>
    </source>
</evidence>
<dbReference type="InterPro" id="IPR036388">
    <property type="entry name" value="WH-like_DNA-bd_sf"/>
</dbReference>
<dbReference type="InterPro" id="IPR036390">
    <property type="entry name" value="WH_DNA-bd_sf"/>
</dbReference>
<evidence type="ECO:0000256" key="2">
    <source>
        <dbReference type="ARBA" id="ARBA00023015"/>
    </source>
</evidence>
<dbReference type="InterPro" id="IPR005119">
    <property type="entry name" value="LysR_subst-bd"/>
</dbReference>
<keyword evidence="4" id="KW-0804">Transcription</keyword>
<dbReference type="InterPro" id="IPR000847">
    <property type="entry name" value="LysR_HTH_N"/>
</dbReference>
<proteinExistence type="inferred from homology"/>
<reference evidence="7 8" key="1">
    <citation type="submission" date="2019-07" db="EMBL/GenBank/DDBJ databases">
        <title>Qingshengfaniella alkalisoli gen. nov., sp. nov., isolated from saline soil.</title>
        <authorList>
            <person name="Xu L."/>
            <person name="Huang X.-X."/>
            <person name="Sun J.-Q."/>
        </authorList>
    </citation>
    <scope>NUCLEOTIDE SEQUENCE [LARGE SCALE GENOMIC DNA]</scope>
    <source>
        <strain evidence="7 8">DSM 27279</strain>
    </source>
</reference>
<sequence length="410" mass="44799">MKRRHRPASALRVREREVLRGAVFFLRVMPGLRMMGCGRLYRRGPRAPSRPPSRERRGMLSTVAKSTLANQRDAGRHGATQRVLAALRLRQLEVISTLADTGNMRAAGERLHMSTAAVSKCLREVEALFDTRIFHRLARGVVASATGELIVQRARVLLGEVAQLSDELAARTSPHDALLRIGAPPFLTWTRVSELLRALGAAGNLPKVRLTEGRLADICHKLDAGDIDVLITMNTPSELGGLRPEGFVIEQIGYESWVVVCAPGKLRTRGAKGLSWQRLREFGWILPPRPTHARAVVEQALLEQGLAPIAPQIESINAITNLQLAEAGLGLTLAARCTVEDRLARGTLSALPLATPLRPVPIAMVYRHDRAHRGLTALREAAQRLYNAPASAPSTPSSRTSQASARKSRV</sequence>
<dbReference type="PROSITE" id="PS50931">
    <property type="entry name" value="HTH_LYSR"/>
    <property type="match status" value="1"/>
</dbReference>
<dbReference type="Pfam" id="PF03466">
    <property type="entry name" value="LysR_substrate"/>
    <property type="match status" value="1"/>
</dbReference>
<dbReference type="GO" id="GO:0003700">
    <property type="term" value="F:DNA-binding transcription factor activity"/>
    <property type="evidence" value="ECO:0007669"/>
    <property type="project" value="InterPro"/>
</dbReference>
<dbReference type="Pfam" id="PF00126">
    <property type="entry name" value="HTH_1"/>
    <property type="match status" value="1"/>
</dbReference>
<evidence type="ECO:0000256" key="1">
    <source>
        <dbReference type="ARBA" id="ARBA00009437"/>
    </source>
</evidence>
<keyword evidence="3" id="KW-0238">DNA-binding</keyword>
<evidence type="ECO:0000256" key="3">
    <source>
        <dbReference type="ARBA" id="ARBA00023125"/>
    </source>
</evidence>
<evidence type="ECO:0000256" key="5">
    <source>
        <dbReference type="SAM" id="MobiDB-lite"/>
    </source>
</evidence>
<gene>
    <name evidence="7" type="ORF">FOZ76_25060</name>
</gene>
<comment type="caution">
    <text evidence="7">The sequence shown here is derived from an EMBL/GenBank/DDBJ whole genome shotgun (WGS) entry which is preliminary data.</text>
</comment>
<dbReference type="AlphaFoldDB" id="A0A556A7R1"/>
<feature type="region of interest" description="Disordered" evidence="5">
    <location>
        <begin position="387"/>
        <end position="410"/>
    </location>
</feature>
<feature type="compositionally biased region" description="Low complexity" evidence="5">
    <location>
        <begin position="388"/>
        <end position="410"/>
    </location>
</feature>
<dbReference type="GO" id="GO:0000976">
    <property type="term" value="F:transcription cis-regulatory region binding"/>
    <property type="evidence" value="ECO:0007669"/>
    <property type="project" value="TreeGrafter"/>
</dbReference>
<dbReference type="EMBL" id="VLTJ01000042">
    <property type="protein sequence ID" value="TSH88905.1"/>
    <property type="molecule type" value="Genomic_DNA"/>
</dbReference>
<accession>A0A556A7R1</accession>
<evidence type="ECO:0000259" key="6">
    <source>
        <dbReference type="PROSITE" id="PS50931"/>
    </source>
</evidence>
<dbReference type="PANTHER" id="PTHR30126:SF97">
    <property type="entry name" value="HTH-TYPE TRANSCRIPTIONAL REGULATOR ABGR"/>
    <property type="match status" value="1"/>
</dbReference>